<evidence type="ECO:0000259" key="1">
    <source>
        <dbReference type="PROSITE" id="PS51186"/>
    </source>
</evidence>
<dbReference type="InterPro" id="IPR000182">
    <property type="entry name" value="GNAT_dom"/>
</dbReference>
<dbReference type="Proteomes" id="UP001596201">
    <property type="component" value="Unassembled WGS sequence"/>
</dbReference>
<name>A0ABD5R8Y5_9EURY</name>
<feature type="domain" description="N-acetyltransferase" evidence="1">
    <location>
        <begin position="4"/>
        <end position="166"/>
    </location>
</feature>
<dbReference type="AlphaFoldDB" id="A0ABD5R8Y5"/>
<accession>A0ABD5R8Y5</accession>
<dbReference type="EC" id="2.3.1.-" evidence="2"/>
<dbReference type="EMBL" id="JBHSKX010000001">
    <property type="protein sequence ID" value="MFC5366439.1"/>
    <property type="molecule type" value="Genomic_DNA"/>
</dbReference>
<keyword evidence="3" id="KW-1185">Reference proteome</keyword>
<comment type="caution">
    <text evidence="2">The sequence shown here is derived from an EMBL/GenBank/DDBJ whole genome shotgun (WGS) entry which is preliminary data.</text>
</comment>
<dbReference type="SUPFAM" id="SSF55729">
    <property type="entry name" value="Acyl-CoA N-acyltransferases (Nat)"/>
    <property type="match status" value="1"/>
</dbReference>
<gene>
    <name evidence="2" type="ORF">ACFPJ5_05765</name>
</gene>
<proteinExistence type="predicted"/>
<reference evidence="2 3" key="1">
    <citation type="journal article" date="2019" name="Int. J. Syst. Evol. Microbiol.">
        <title>The Global Catalogue of Microorganisms (GCM) 10K type strain sequencing project: providing services to taxonomists for standard genome sequencing and annotation.</title>
        <authorList>
            <consortium name="The Broad Institute Genomics Platform"/>
            <consortium name="The Broad Institute Genome Sequencing Center for Infectious Disease"/>
            <person name="Wu L."/>
            <person name="Ma J."/>
        </authorList>
    </citation>
    <scope>NUCLEOTIDE SEQUENCE [LARGE SCALE GENOMIC DNA]</scope>
    <source>
        <strain evidence="2 3">CGMCC 1.12237</strain>
    </source>
</reference>
<dbReference type="PROSITE" id="PS51186">
    <property type="entry name" value="GNAT"/>
    <property type="match status" value="1"/>
</dbReference>
<keyword evidence="2" id="KW-0012">Acyltransferase</keyword>
<evidence type="ECO:0000313" key="2">
    <source>
        <dbReference type="EMBL" id="MFC5366439.1"/>
    </source>
</evidence>
<dbReference type="GO" id="GO:0016746">
    <property type="term" value="F:acyltransferase activity"/>
    <property type="evidence" value="ECO:0007669"/>
    <property type="project" value="UniProtKB-KW"/>
</dbReference>
<protein>
    <submittedName>
        <fullName evidence="2">GNAT family N-acetyltransferase</fullName>
        <ecNumber evidence="2">2.3.1.-</ecNumber>
    </submittedName>
</protein>
<sequence>MAEYTIRPYRPEDEDGFLALFEVVMGEEKGEDWFAWKYEHNPYLDHVPMIVALDGGTVVGSRPLFPLPVVSDGERSIALQPGDAMVHPAHRRRGVFTRMIEQMMETYSGDHPFYFSFPNHLSLPGHLKHGSEVVSERSSYYRIENPASMVGPQTDRTAVRLAATVGTPVASGYYRVRDFLARGGPDVTVREESEPPVAALATLYRSAVPDEIHVARDEQFYRWRLGNPDWEYTTYVADGDAGPEAAIVTGTSVDADPTVTRITDVVPLENAPEAALSGLIGRAVSEHPETDLFVAPPQGIPAAVLGSFGFHADTTPPLSFLTSQTTHVVRTLTEDWTHNGATITDPNNWVMTFIEVDTN</sequence>
<evidence type="ECO:0000313" key="3">
    <source>
        <dbReference type="Proteomes" id="UP001596201"/>
    </source>
</evidence>
<keyword evidence="2" id="KW-0808">Transferase</keyword>
<dbReference type="InterPro" id="IPR016181">
    <property type="entry name" value="Acyl_CoA_acyltransferase"/>
</dbReference>
<dbReference type="RefSeq" id="WP_227228214.1">
    <property type="nucleotide sequence ID" value="NZ_JAJCVJ010000001.1"/>
</dbReference>
<dbReference type="Pfam" id="PF13527">
    <property type="entry name" value="Acetyltransf_9"/>
    <property type="match status" value="1"/>
</dbReference>
<dbReference type="Gene3D" id="3.40.630.30">
    <property type="match status" value="1"/>
</dbReference>
<organism evidence="2 3">
    <name type="scientific">Salinirubrum litoreum</name>
    <dbReference type="NCBI Taxonomy" id="1126234"/>
    <lineage>
        <taxon>Archaea</taxon>
        <taxon>Methanobacteriati</taxon>
        <taxon>Methanobacteriota</taxon>
        <taxon>Stenosarchaea group</taxon>
        <taxon>Halobacteria</taxon>
        <taxon>Halobacteriales</taxon>
        <taxon>Haloferacaceae</taxon>
        <taxon>Salinirubrum</taxon>
    </lineage>
</organism>